<protein>
    <submittedName>
        <fullName evidence="1">Uncharacterized protein</fullName>
    </submittedName>
</protein>
<evidence type="ECO:0000313" key="2">
    <source>
        <dbReference type="Proteomes" id="UP000261480"/>
    </source>
</evidence>
<keyword evidence="2" id="KW-1185">Reference proteome</keyword>
<name>A0A3B3WPV1_9TELE</name>
<dbReference type="AlphaFoldDB" id="A0A3B3WPV1"/>
<accession>A0A3B3WPV1</accession>
<sequence length="136" mass="14422">MTHFDRFEDNTCSIDSTLPSILTASGVLPPRIDSDISRLTGTDVHSVIANCCQNIAAGSLEVVGLAIKGQVVRVSRGRAGAMWVGMAAKLTPYNMAGLLRSTCIWGTLDYTITDQSAIGCTEIIMLVSIVVSTKST</sequence>
<organism evidence="1 2">
    <name type="scientific">Poecilia mexicana</name>
    <dbReference type="NCBI Taxonomy" id="48701"/>
    <lineage>
        <taxon>Eukaryota</taxon>
        <taxon>Metazoa</taxon>
        <taxon>Chordata</taxon>
        <taxon>Craniata</taxon>
        <taxon>Vertebrata</taxon>
        <taxon>Euteleostomi</taxon>
        <taxon>Actinopterygii</taxon>
        <taxon>Neopterygii</taxon>
        <taxon>Teleostei</taxon>
        <taxon>Neoteleostei</taxon>
        <taxon>Acanthomorphata</taxon>
        <taxon>Ovalentaria</taxon>
        <taxon>Atherinomorphae</taxon>
        <taxon>Cyprinodontiformes</taxon>
        <taxon>Poeciliidae</taxon>
        <taxon>Poeciliinae</taxon>
        <taxon>Poecilia</taxon>
    </lineage>
</organism>
<reference evidence="1" key="1">
    <citation type="submission" date="2025-08" db="UniProtKB">
        <authorList>
            <consortium name="Ensembl"/>
        </authorList>
    </citation>
    <scope>IDENTIFICATION</scope>
</reference>
<dbReference type="Proteomes" id="UP000261480">
    <property type="component" value="Unplaced"/>
</dbReference>
<reference evidence="1" key="2">
    <citation type="submission" date="2025-09" db="UniProtKB">
        <authorList>
            <consortium name="Ensembl"/>
        </authorList>
    </citation>
    <scope>IDENTIFICATION</scope>
</reference>
<proteinExistence type="predicted"/>
<evidence type="ECO:0000313" key="1">
    <source>
        <dbReference type="Ensembl" id="ENSPMEP00000004826.1"/>
    </source>
</evidence>
<dbReference type="Ensembl" id="ENSPMET00000008513.1">
    <property type="protein sequence ID" value="ENSPMEP00000004826.1"/>
    <property type="gene ID" value="ENSPMEG00000006134.1"/>
</dbReference>